<dbReference type="AlphaFoldDB" id="A0A0R2DKN3"/>
<keyword evidence="2" id="KW-1185">Reference proteome</keyword>
<reference evidence="1 2" key="1">
    <citation type="journal article" date="2015" name="Genome Announc.">
        <title>Expanding the biotechnology potential of lactobacilli through comparative genomics of 213 strains and associated genera.</title>
        <authorList>
            <person name="Sun Z."/>
            <person name="Harris H.M."/>
            <person name="McCann A."/>
            <person name="Guo C."/>
            <person name="Argimon S."/>
            <person name="Zhang W."/>
            <person name="Yang X."/>
            <person name="Jeffery I.B."/>
            <person name="Cooney J.C."/>
            <person name="Kagawa T.F."/>
            <person name="Liu W."/>
            <person name="Song Y."/>
            <person name="Salvetti E."/>
            <person name="Wrobel A."/>
            <person name="Rasinkangas P."/>
            <person name="Parkhill J."/>
            <person name="Rea M.C."/>
            <person name="O'Sullivan O."/>
            <person name="Ritari J."/>
            <person name="Douillard F.P."/>
            <person name="Paul Ross R."/>
            <person name="Yang R."/>
            <person name="Briner A.E."/>
            <person name="Felis G.E."/>
            <person name="de Vos W.M."/>
            <person name="Barrangou R."/>
            <person name="Klaenhammer T.R."/>
            <person name="Caufield P.W."/>
            <person name="Cui Y."/>
            <person name="Zhang H."/>
            <person name="O'Toole P.W."/>
        </authorList>
    </citation>
    <scope>NUCLEOTIDE SEQUENCE [LARGE SCALE GENOMIC DNA]</scope>
    <source>
        <strain evidence="1 2">DSM 23037</strain>
    </source>
</reference>
<dbReference type="OrthoDB" id="2330181at2"/>
<dbReference type="EMBL" id="AYZL01000008">
    <property type="protein sequence ID" value="KRN04638.1"/>
    <property type="molecule type" value="Genomic_DNA"/>
</dbReference>
<name>A0A0R2DKN3_9LACO</name>
<dbReference type="PATRIC" id="fig|1423744.4.peg.89"/>
<comment type="caution">
    <text evidence="1">The sequence shown here is derived from an EMBL/GenBank/DDBJ whole genome shotgun (WGS) entry which is preliminary data.</text>
</comment>
<accession>A0A0R2DKN3</accession>
<dbReference type="Proteomes" id="UP000051378">
    <property type="component" value="Unassembled WGS sequence"/>
</dbReference>
<evidence type="ECO:0000313" key="2">
    <source>
        <dbReference type="Proteomes" id="UP000051378"/>
    </source>
</evidence>
<sequence>MNKNFFLLIFSLMVSFILLSNYDKHEVFAFDLPTQQSSMGFMNKEYTTNLTSNYLDSNKLIATPPTIVTDLNGDTYMTYEAGYLNGDDSGAQKVTTYNIAFSDKLLNNIDNVTVRPLQQTIRTPYESNQFVTDSTGQRIFSFQTGITSSESYQNLMAKITIKLKKNSSIPLEDDSYIATYVKTNTYASGPRPKSLVYRALRISSRPNRLKQTYDELVSSLTPSFIKDNASKTKLIEDLTPIYNAYTKKLEDKVVTSNQDIEEIEKIADEGIKKMKNVYDNFIYVSIKPDAQSEVLDFGKIELSSQTTTYPTINNQYLRWEGFSMKSKGTFTIYGSISDLYMNGTALSANYLFDKNIISPNTTFRLDSLSLNGTDRNFQSIINKRPADDKSIQLIVPGGTARIGEYRGTATWTVTASPV</sequence>
<dbReference type="RefSeq" id="WP_056974274.1">
    <property type="nucleotide sequence ID" value="NZ_AYZL01000008.1"/>
</dbReference>
<organism evidence="1 2">
    <name type="scientific">Holzapfeliella floricola DSM 23037 = JCM 16512</name>
    <dbReference type="NCBI Taxonomy" id="1423744"/>
    <lineage>
        <taxon>Bacteria</taxon>
        <taxon>Bacillati</taxon>
        <taxon>Bacillota</taxon>
        <taxon>Bacilli</taxon>
        <taxon>Lactobacillales</taxon>
        <taxon>Lactobacillaceae</taxon>
        <taxon>Holzapfeliella</taxon>
    </lineage>
</organism>
<protein>
    <submittedName>
        <fullName evidence="1">Uncharacterized protein</fullName>
    </submittedName>
</protein>
<gene>
    <name evidence="1" type="ORF">FC86_GL000086</name>
</gene>
<proteinExistence type="predicted"/>
<evidence type="ECO:0000313" key="1">
    <source>
        <dbReference type="EMBL" id="KRN04638.1"/>
    </source>
</evidence>